<feature type="transmembrane region" description="Helical" evidence="6">
    <location>
        <begin position="39"/>
        <end position="58"/>
    </location>
</feature>
<dbReference type="PANTHER" id="PTHR32322:SF2">
    <property type="entry name" value="EAMA DOMAIN-CONTAINING PROTEIN"/>
    <property type="match status" value="1"/>
</dbReference>
<feature type="transmembrane region" description="Helical" evidence="6">
    <location>
        <begin position="108"/>
        <end position="127"/>
    </location>
</feature>
<evidence type="ECO:0000256" key="4">
    <source>
        <dbReference type="ARBA" id="ARBA00022989"/>
    </source>
</evidence>
<keyword evidence="3 6" id="KW-0812">Transmembrane</keyword>
<dbReference type="InterPro" id="IPR050638">
    <property type="entry name" value="AA-Vitamin_Transporters"/>
</dbReference>
<evidence type="ECO:0000256" key="3">
    <source>
        <dbReference type="ARBA" id="ARBA00022692"/>
    </source>
</evidence>
<dbReference type="SUPFAM" id="SSF103481">
    <property type="entry name" value="Multidrug resistance efflux transporter EmrE"/>
    <property type="match status" value="2"/>
</dbReference>
<reference evidence="8 9" key="1">
    <citation type="submission" date="2018-06" db="EMBL/GenBank/DDBJ databases">
        <title>Phytoactinopolyspora halophila sp. nov., a novel halophilic actinomycete isolated from a saline soil in China.</title>
        <authorList>
            <person name="Tang S.-K."/>
        </authorList>
    </citation>
    <scope>NUCLEOTIDE SEQUENCE [LARGE SCALE GENOMIC DNA]</scope>
    <source>
        <strain evidence="8 9">YIM 96934</strain>
    </source>
</reference>
<organism evidence="8 9">
    <name type="scientific">Phytoactinopolyspora halophila</name>
    <dbReference type="NCBI Taxonomy" id="1981511"/>
    <lineage>
        <taxon>Bacteria</taxon>
        <taxon>Bacillati</taxon>
        <taxon>Actinomycetota</taxon>
        <taxon>Actinomycetes</taxon>
        <taxon>Jiangellales</taxon>
        <taxon>Jiangellaceae</taxon>
        <taxon>Phytoactinopolyspora</taxon>
    </lineage>
</organism>
<dbReference type="EMBL" id="QMIG01000005">
    <property type="protein sequence ID" value="RAW15693.1"/>
    <property type="molecule type" value="Genomic_DNA"/>
</dbReference>
<evidence type="ECO:0000256" key="2">
    <source>
        <dbReference type="ARBA" id="ARBA00007362"/>
    </source>
</evidence>
<comment type="caution">
    <text evidence="8">The sequence shown here is derived from an EMBL/GenBank/DDBJ whole genome shotgun (WGS) entry which is preliminary data.</text>
</comment>
<evidence type="ECO:0000313" key="8">
    <source>
        <dbReference type="EMBL" id="RAW15693.1"/>
    </source>
</evidence>
<comment type="similarity">
    <text evidence="2">Belongs to the EamA transporter family.</text>
</comment>
<dbReference type="AlphaFoldDB" id="A0A329QU26"/>
<evidence type="ECO:0000313" key="9">
    <source>
        <dbReference type="Proteomes" id="UP000250462"/>
    </source>
</evidence>
<feature type="transmembrane region" description="Helical" evidence="6">
    <location>
        <begin position="306"/>
        <end position="324"/>
    </location>
</feature>
<dbReference type="PANTHER" id="PTHR32322">
    <property type="entry name" value="INNER MEMBRANE TRANSPORTER"/>
    <property type="match status" value="1"/>
</dbReference>
<comment type="subcellular location">
    <subcellularLocation>
        <location evidence="1">Membrane</location>
        <topology evidence="1">Multi-pass membrane protein</topology>
    </subcellularLocation>
</comment>
<feature type="transmembrane region" description="Helical" evidence="6">
    <location>
        <begin position="163"/>
        <end position="183"/>
    </location>
</feature>
<dbReference type="Proteomes" id="UP000250462">
    <property type="component" value="Unassembled WGS sequence"/>
</dbReference>
<gene>
    <name evidence="8" type="ORF">DPM12_08595</name>
</gene>
<evidence type="ECO:0000256" key="1">
    <source>
        <dbReference type="ARBA" id="ARBA00004141"/>
    </source>
</evidence>
<dbReference type="InterPro" id="IPR000620">
    <property type="entry name" value="EamA_dom"/>
</dbReference>
<proteinExistence type="inferred from homology"/>
<dbReference type="OrthoDB" id="5430053at2"/>
<name>A0A329QU26_9ACTN</name>
<feature type="transmembrane region" description="Helical" evidence="6">
    <location>
        <begin position="189"/>
        <end position="206"/>
    </location>
</feature>
<feature type="transmembrane region" description="Helical" evidence="6">
    <location>
        <begin position="251"/>
        <end position="270"/>
    </location>
</feature>
<evidence type="ECO:0000256" key="6">
    <source>
        <dbReference type="SAM" id="Phobius"/>
    </source>
</evidence>
<dbReference type="GO" id="GO:0016020">
    <property type="term" value="C:membrane"/>
    <property type="evidence" value="ECO:0007669"/>
    <property type="project" value="UniProtKB-SubCell"/>
</dbReference>
<feature type="transmembrane region" description="Helical" evidence="6">
    <location>
        <begin position="218"/>
        <end position="239"/>
    </location>
</feature>
<dbReference type="InterPro" id="IPR037185">
    <property type="entry name" value="EmrE-like"/>
</dbReference>
<sequence length="334" mass="34295">MTIGSIETICWTYRCGRNETACVTTSITRHPPRDLRRSAGPGWIGGTVALIAATALAPASWGTTYSVTTEFLPPDHPLFAALMRSLPGGLILILATRALPRGMWWWKAAALGALNIGAFLPLLFVAAERLPGGVAATLGAIQPIIVAGLAVAVLREQPSIWRIGWGIAGVVGVGLVVLGPTAALDGVGILAGLTGAACMALGVTLTKHWGRPAGVGPLTFAGWQLVAGGLVLLPLTALVEGAPPGIDGSAIIGYLWLGTVGGFIAYALWFRGIGRLPVTATALLGLLSPLVAALIGSLLLSETFTAGQIAGFALALTALVAGQLNPTRQRRTRT</sequence>
<keyword evidence="9" id="KW-1185">Reference proteome</keyword>
<feature type="domain" description="EamA" evidence="7">
    <location>
        <begin position="188"/>
        <end position="320"/>
    </location>
</feature>
<keyword evidence="5 6" id="KW-0472">Membrane</keyword>
<feature type="domain" description="EamA" evidence="7">
    <location>
        <begin position="53"/>
        <end position="177"/>
    </location>
</feature>
<accession>A0A329QU26</accession>
<evidence type="ECO:0000256" key="5">
    <source>
        <dbReference type="ARBA" id="ARBA00023136"/>
    </source>
</evidence>
<dbReference type="Pfam" id="PF00892">
    <property type="entry name" value="EamA"/>
    <property type="match status" value="2"/>
</dbReference>
<keyword evidence="4 6" id="KW-1133">Transmembrane helix</keyword>
<feature type="transmembrane region" description="Helical" evidence="6">
    <location>
        <begin position="282"/>
        <end position="300"/>
    </location>
</feature>
<evidence type="ECO:0000259" key="7">
    <source>
        <dbReference type="Pfam" id="PF00892"/>
    </source>
</evidence>
<feature type="transmembrane region" description="Helical" evidence="6">
    <location>
        <begin position="133"/>
        <end position="154"/>
    </location>
</feature>
<protein>
    <submittedName>
        <fullName evidence="8">EamA family transporter</fullName>
    </submittedName>
</protein>
<feature type="transmembrane region" description="Helical" evidence="6">
    <location>
        <begin position="78"/>
        <end position="96"/>
    </location>
</feature>